<dbReference type="OrthoDB" id="9770099at2"/>
<keyword evidence="12" id="KW-1185">Reference proteome</keyword>
<proteinExistence type="inferred from homology"/>
<dbReference type="PANTHER" id="PTHR30572:SF4">
    <property type="entry name" value="ABC TRANSPORTER PERMEASE YTRF"/>
    <property type="match status" value="1"/>
</dbReference>
<dbReference type="Pfam" id="PF02687">
    <property type="entry name" value="FtsX"/>
    <property type="match status" value="1"/>
</dbReference>
<dbReference type="InterPro" id="IPR003838">
    <property type="entry name" value="ABC3_permease_C"/>
</dbReference>
<keyword evidence="4 8" id="KW-1133">Transmembrane helix</keyword>
<evidence type="ECO:0000256" key="3">
    <source>
        <dbReference type="ARBA" id="ARBA00022692"/>
    </source>
</evidence>
<evidence type="ECO:0000256" key="1">
    <source>
        <dbReference type="ARBA" id="ARBA00004651"/>
    </source>
</evidence>
<evidence type="ECO:0000256" key="8">
    <source>
        <dbReference type="SAM" id="Phobius"/>
    </source>
</evidence>
<dbReference type="AlphaFoldDB" id="A0A4R2TFZ4"/>
<gene>
    <name evidence="11" type="ORF">EDD79_101924</name>
</gene>
<feature type="compositionally biased region" description="Low complexity" evidence="7">
    <location>
        <begin position="242"/>
        <end position="255"/>
    </location>
</feature>
<dbReference type="InterPro" id="IPR025857">
    <property type="entry name" value="MacB_PCD"/>
</dbReference>
<evidence type="ECO:0000256" key="4">
    <source>
        <dbReference type="ARBA" id="ARBA00022989"/>
    </source>
</evidence>
<feature type="domain" description="ABC3 transporter permease C-terminal" evidence="9">
    <location>
        <begin position="308"/>
        <end position="432"/>
    </location>
</feature>
<feature type="transmembrane region" description="Helical" evidence="8">
    <location>
        <begin position="303"/>
        <end position="329"/>
    </location>
</feature>
<dbReference type="Proteomes" id="UP000295504">
    <property type="component" value="Unassembled WGS sequence"/>
</dbReference>
<evidence type="ECO:0000256" key="2">
    <source>
        <dbReference type="ARBA" id="ARBA00022475"/>
    </source>
</evidence>
<dbReference type="RefSeq" id="WP_132848597.1">
    <property type="nucleotide sequence ID" value="NZ_CP058648.1"/>
</dbReference>
<evidence type="ECO:0000256" key="7">
    <source>
        <dbReference type="SAM" id="MobiDB-lite"/>
    </source>
</evidence>
<dbReference type="InterPro" id="IPR050250">
    <property type="entry name" value="Macrolide_Exporter_MacB"/>
</dbReference>
<feature type="domain" description="MacB-like periplasmic core" evidence="10">
    <location>
        <begin position="21"/>
        <end position="279"/>
    </location>
</feature>
<keyword evidence="3 8" id="KW-0812">Transmembrane</keyword>
<dbReference type="GO" id="GO:0005886">
    <property type="term" value="C:plasma membrane"/>
    <property type="evidence" value="ECO:0007669"/>
    <property type="project" value="UniProtKB-SubCell"/>
</dbReference>
<dbReference type="EMBL" id="SLYC01000019">
    <property type="protein sequence ID" value="TCQ02051.1"/>
    <property type="molecule type" value="Genomic_DNA"/>
</dbReference>
<evidence type="ECO:0000259" key="9">
    <source>
        <dbReference type="Pfam" id="PF02687"/>
    </source>
</evidence>
<feature type="transmembrane region" description="Helical" evidence="8">
    <location>
        <begin position="350"/>
        <end position="378"/>
    </location>
</feature>
<reference evidence="11 12" key="1">
    <citation type="submission" date="2019-03" db="EMBL/GenBank/DDBJ databases">
        <title>Genomic Encyclopedia of Type Strains, Phase IV (KMG-IV): sequencing the most valuable type-strain genomes for metagenomic binning, comparative biology and taxonomic classification.</title>
        <authorList>
            <person name="Goeker M."/>
        </authorList>
    </citation>
    <scope>NUCLEOTIDE SEQUENCE [LARGE SCALE GENOMIC DNA]</scope>
    <source>
        <strain evidence="11 12">DSM 100013</strain>
    </source>
</reference>
<evidence type="ECO:0000256" key="5">
    <source>
        <dbReference type="ARBA" id="ARBA00023136"/>
    </source>
</evidence>
<evidence type="ECO:0000313" key="11">
    <source>
        <dbReference type="EMBL" id="TCQ02051.1"/>
    </source>
</evidence>
<keyword evidence="2" id="KW-1003">Cell membrane</keyword>
<sequence length="440" mass="48929">MNSVELFRMGIKNLWRRKLRTFLTILGVIIGTASIITMVSLGFGMNEGFKQELSRMGSLNIINVNPPYDMYHDGGKPSGPQQKKLVLDDSAVRKFSEIAGVEAVTPILESHVKIISGKFEAYVSIKGINPDVMEQFEFKLNDGRLLEFGDTLNVVFGAHVSQQFYNPKARMRYGPPPQSNVNVMKDKLELTFDMGYSENQGKPKHYKINGVGILQEGDWEKDYSAFMPITQLKKKVDEHNKSQNNRNNNRSQSHSGYNRVMVKVGNIKEVQKIQQQIKDMGFNAYSLSDYLDSLQKTSSVLQAVLGGIGAISLLVAALGITNTMVMSIYERTREIGIMKVIGASLKDIRRLFLFEAGMIGFIGGLLGVILSKIASYILNSVGFRFINFFGPGGGNTKISIIPLWLILATLVFTTIVGLVSGFYPARRAMKLSALEAIRTE</sequence>
<accession>A0A4R2TFZ4</accession>
<dbReference type="GO" id="GO:0022857">
    <property type="term" value="F:transmembrane transporter activity"/>
    <property type="evidence" value="ECO:0007669"/>
    <property type="project" value="TreeGrafter"/>
</dbReference>
<comment type="similarity">
    <text evidence="6">Belongs to the ABC-4 integral membrane protein family.</text>
</comment>
<organism evidence="11 12">
    <name type="scientific">Serpentinicella alkaliphila</name>
    <dbReference type="NCBI Taxonomy" id="1734049"/>
    <lineage>
        <taxon>Bacteria</taxon>
        <taxon>Bacillati</taxon>
        <taxon>Bacillota</taxon>
        <taxon>Clostridia</taxon>
        <taxon>Peptostreptococcales</taxon>
        <taxon>Natronincolaceae</taxon>
        <taxon>Serpentinicella</taxon>
    </lineage>
</organism>
<feature type="region of interest" description="Disordered" evidence="7">
    <location>
        <begin position="236"/>
        <end position="255"/>
    </location>
</feature>
<evidence type="ECO:0000256" key="6">
    <source>
        <dbReference type="ARBA" id="ARBA00038076"/>
    </source>
</evidence>
<evidence type="ECO:0000313" key="12">
    <source>
        <dbReference type="Proteomes" id="UP000295504"/>
    </source>
</evidence>
<feature type="transmembrane region" description="Helical" evidence="8">
    <location>
        <begin position="21"/>
        <end position="45"/>
    </location>
</feature>
<keyword evidence="5 8" id="KW-0472">Membrane</keyword>
<protein>
    <submittedName>
        <fullName evidence="11">ABC-type lipoprotein release transport system permease subunit</fullName>
    </submittedName>
</protein>
<name>A0A4R2TFZ4_9FIRM</name>
<evidence type="ECO:0000259" key="10">
    <source>
        <dbReference type="Pfam" id="PF12704"/>
    </source>
</evidence>
<keyword evidence="11" id="KW-0449">Lipoprotein</keyword>
<dbReference type="Pfam" id="PF12704">
    <property type="entry name" value="MacB_PCD"/>
    <property type="match status" value="1"/>
</dbReference>
<dbReference type="PANTHER" id="PTHR30572">
    <property type="entry name" value="MEMBRANE COMPONENT OF TRANSPORTER-RELATED"/>
    <property type="match status" value="1"/>
</dbReference>
<comment type="subcellular location">
    <subcellularLocation>
        <location evidence="1">Cell membrane</location>
        <topology evidence="1">Multi-pass membrane protein</topology>
    </subcellularLocation>
</comment>
<feature type="transmembrane region" description="Helical" evidence="8">
    <location>
        <begin position="398"/>
        <end position="423"/>
    </location>
</feature>
<comment type="caution">
    <text evidence="11">The sequence shown here is derived from an EMBL/GenBank/DDBJ whole genome shotgun (WGS) entry which is preliminary data.</text>
</comment>